<dbReference type="AlphaFoldDB" id="A0A6A7Y9G2"/>
<dbReference type="EMBL" id="WIWJ01000005">
    <property type="protein sequence ID" value="MQT45946.1"/>
    <property type="molecule type" value="Genomic_DNA"/>
</dbReference>
<name>A0A6A7Y9G2_9PSED</name>
<accession>A0A6A7Y9G2</accession>
<dbReference type="Gene3D" id="3.30.2310.20">
    <property type="entry name" value="RelE-like"/>
    <property type="match status" value="1"/>
</dbReference>
<reference evidence="4 5" key="1">
    <citation type="submission" date="2019-10" db="EMBL/GenBank/DDBJ databases">
        <title>Evaluation of single-gene subtyping targets for Pseudomonas.</title>
        <authorList>
            <person name="Reichler S.J."/>
            <person name="Orsi R.H."/>
            <person name="Wiedmann M."/>
            <person name="Martin N.H."/>
            <person name="Murphy S.I."/>
        </authorList>
    </citation>
    <scope>NUCLEOTIDE SEQUENCE [LARGE SCALE GENOMIC DNA]</scope>
    <source>
        <strain evidence="3 5">FSL R10-3254</strain>
        <strain evidence="2 4">FSL R10-3257</strain>
    </source>
</reference>
<dbReference type="InterPro" id="IPR007712">
    <property type="entry name" value="RelE/ParE_toxin"/>
</dbReference>
<evidence type="ECO:0000313" key="5">
    <source>
        <dbReference type="Proteomes" id="UP000489190"/>
    </source>
</evidence>
<dbReference type="Pfam" id="PF05016">
    <property type="entry name" value="ParE_toxin"/>
    <property type="match status" value="1"/>
</dbReference>
<gene>
    <name evidence="3" type="ORF">GHO39_07465</name>
    <name evidence="2" type="ORF">GHO40_04235</name>
</gene>
<keyword evidence="1" id="KW-1277">Toxin-antitoxin system</keyword>
<evidence type="ECO:0000256" key="1">
    <source>
        <dbReference type="ARBA" id="ARBA00022649"/>
    </source>
</evidence>
<proteinExistence type="predicted"/>
<evidence type="ECO:0000313" key="4">
    <source>
        <dbReference type="Proteomes" id="UP000441404"/>
    </source>
</evidence>
<sequence length="110" mass="12768">MTFKVVLLQSAQVDLKALRKYIVERFCASTWQVTYEQLKATIRLLAEQPHCGSVPPELEILNLSQFQQVVSGMNRIIYEVRSDIIYVHVIVDSRQSLELLLTHRLLRTNL</sequence>
<dbReference type="InterPro" id="IPR035093">
    <property type="entry name" value="RelE/ParE_toxin_dom_sf"/>
</dbReference>
<dbReference type="Proteomes" id="UP000441404">
    <property type="component" value="Unassembled WGS sequence"/>
</dbReference>
<comment type="caution">
    <text evidence="3">The sequence shown here is derived from an EMBL/GenBank/DDBJ whole genome shotgun (WGS) entry which is preliminary data.</text>
</comment>
<dbReference type="RefSeq" id="WP_153327560.1">
    <property type="nucleotide sequence ID" value="NZ_WIWI01000016.1"/>
</dbReference>
<evidence type="ECO:0000313" key="3">
    <source>
        <dbReference type="EMBL" id="MQT88974.1"/>
    </source>
</evidence>
<dbReference type="Proteomes" id="UP000489190">
    <property type="component" value="Unassembled WGS sequence"/>
</dbReference>
<evidence type="ECO:0000313" key="2">
    <source>
        <dbReference type="EMBL" id="MQT45946.1"/>
    </source>
</evidence>
<dbReference type="SUPFAM" id="SSF143011">
    <property type="entry name" value="RelE-like"/>
    <property type="match status" value="1"/>
</dbReference>
<dbReference type="EMBL" id="WIWI01000016">
    <property type="protein sequence ID" value="MQT88974.1"/>
    <property type="molecule type" value="Genomic_DNA"/>
</dbReference>
<organism evidence="3 5">
    <name type="scientific">Pseudomonas helleri</name>
    <dbReference type="NCBI Taxonomy" id="1608996"/>
    <lineage>
        <taxon>Bacteria</taxon>
        <taxon>Pseudomonadati</taxon>
        <taxon>Pseudomonadota</taxon>
        <taxon>Gammaproteobacteria</taxon>
        <taxon>Pseudomonadales</taxon>
        <taxon>Pseudomonadaceae</taxon>
        <taxon>Pseudomonas</taxon>
    </lineage>
</organism>
<protein>
    <submittedName>
        <fullName evidence="3">Type II toxin-antitoxin system RelE/ParE family toxin</fullName>
    </submittedName>
</protein>